<feature type="compositionally biased region" description="Polar residues" evidence="1">
    <location>
        <begin position="414"/>
        <end position="435"/>
    </location>
</feature>
<feature type="region of interest" description="Disordered" evidence="1">
    <location>
        <begin position="414"/>
        <end position="441"/>
    </location>
</feature>
<evidence type="ECO:0000256" key="1">
    <source>
        <dbReference type="SAM" id="MobiDB-lite"/>
    </source>
</evidence>
<dbReference type="EMBL" id="CAMPGE010003194">
    <property type="protein sequence ID" value="CAI2362018.1"/>
    <property type="molecule type" value="Genomic_DNA"/>
</dbReference>
<evidence type="ECO:0000313" key="3">
    <source>
        <dbReference type="Proteomes" id="UP001295684"/>
    </source>
</evidence>
<organism evidence="2 3">
    <name type="scientific">Euplotes crassus</name>
    <dbReference type="NCBI Taxonomy" id="5936"/>
    <lineage>
        <taxon>Eukaryota</taxon>
        <taxon>Sar</taxon>
        <taxon>Alveolata</taxon>
        <taxon>Ciliophora</taxon>
        <taxon>Intramacronucleata</taxon>
        <taxon>Spirotrichea</taxon>
        <taxon>Hypotrichia</taxon>
        <taxon>Euplotida</taxon>
        <taxon>Euplotidae</taxon>
        <taxon>Moneuplotes</taxon>
    </lineage>
</organism>
<name>A0AAD1UBA3_EUPCR</name>
<accession>A0AAD1UBA3</accession>
<reference evidence="2" key="1">
    <citation type="submission" date="2023-07" db="EMBL/GenBank/DDBJ databases">
        <authorList>
            <consortium name="AG Swart"/>
            <person name="Singh M."/>
            <person name="Singh A."/>
            <person name="Seah K."/>
            <person name="Emmerich C."/>
        </authorList>
    </citation>
    <scope>NUCLEOTIDE SEQUENCE</scope>
    <source>
        <strain evidence="2">DP1</strain>
    </source>
</reference>
<gene>
    <name evidence="2" type="ORF">ECRASSUSDP1_LOCUS3335</name>
</gene>
<comment type="caution">
    <text evidence="2">The sequence shown here is derived from an EMBL/GenBank/DDBJ whole genome shotgun (WGS) entry which is preliminary data.</text>
</comment>
<sequence length="601" mass="69634">MDEGESQLNIKKEIYLEKNCTKIAINLLNVLENLFFSMKIPPEIVSKYNILKESAYKEMDLPFSPINESIYAHKTEPGGLSSGRSRGKESDEGSFKSIDSALTYLPLLKNITSMSELVVESLLEKLLNFEKFCKNQDSFTHEPRSIRDLDYVKQNILSDIKKIDLQRLKSLRYSEKSTGKEENFSLTISQFMYKIDNLAQKFENSLFKVQKHFNELPSAPPLSEGYAKNPHIESYKELSAQNKLLEDKIKSYEYGNYEVKSLEKQILNLKDIHSTEIKHMQTSHDKIIYELKEIHKQKEGRLQERIDLLSKTYDTGKDLYIVRDLQGALDKIRAITKPIYSSKIRNFPDFEQLQNERLEVVYADFVVFLAKQAIGFLDKLEDPHYDVEQKYQNFENQEDNKDLNLSHKFARESSYPSVTNLHSQNDQNHFQNSPKKTVEENTAEEAMSVVDIDIEKALKIQQEFQRQHGLLSEHLDSFSRKSDIQEKENSPINPYHQQRLNHHPGTISVPNFAPAPFSQRDADETSPVTYRHNEQAENVGAFSKMDEVVRSQRNLARDKERYVTLSQDNSLERMSHEPIGKFLLALQALSQQVSSSIEVRT</sequence>
<protein>
    <submittedName>
        <fullName evidence="2">Uncharacterized protein</fullName>
    </submittedName>
</protein>
<dbReference type="Proteomes" id="UP001295684">
    <property type="component" value="Unassembled WGS sequence"/>
</dbReference>
<proteinExistence type="predicted"/>
<evidence type="ECO:0000313" key="2">
    <source>
        <dbReference type="EMBL" id="CAI2362018.1"/>
    </source>
</evidence>
<dbReference type="AlphaFoldDB" id="A0AAD1UBA3"/>
<keyword evidence="3" id="KW-1185">Reference proteome</keyword>